<dbReference type="SUPFAM" id="SSF52540">
    <property type="entry name" value="P-loop containing nucleoside triphosphate hydrolases"/>
    <property type="match status" value="1"/>
</dbReference>
<gene>
    <name evidence="1" type="ORF">NOCA2480101</name>
</gene>
<dbReference type="InterPro" id="IPR027417">
    <property type="entry name" value="P-loop_NTPase"/>
</dbReference>
<reference evidence="1" key="1">
    <citation type="submission" date="2015-08" db="EMBL/GenBank/DDBJ databases">
        <authorList>
            <person name="Babu N.S."/>
            <person name="Beckwith C.J."/>
            <person name="Beseler K.G."/>
            <person name="Brison A."/>
            <person name="Carone J.V."/>
            <person name="Caskin T.P."/>
            <person name="Diamond M."/>
            <person name="Durham M.E."/>
            <person name="Foxe J.M."/>
            <person name="Go M."/>
            <person name="Henderson B.A."/>
            <person name="Jones I.B."/>
            <person name="McGettigan J.A."/>
            <person name="Micheletti S.J."/>
            <person name="Nasrallah M.E."/>
            <person name="Ortiz D."/>
            <person name="Piller C.R."/>
            <person name="Privatt S.R."/>
            <person name="Schneider S.L."/>
            <person name="Sharp S."/>
            <person name="Smith T.C."/>
            <person name="Stanton J.D."/>
            <person name="Ullery H.E."/>
            <person name="Wilson R.J."/>
            <person name="Serrano M.G."/>
            <person name="Buck G."/>
            <person name="Lee V."/>
            <person name="Wang Y."/>
            <person name="Carvalho R."/>
            <person name="Voegtly L."/>
            <person name="Shi R."/>
            <person name="Duckworth R."/>
            <person name="Johnson A."/>
            <person name="Loviza R."/>
            <person name="Walstead R."/>
            <person name="Shah Z."/>
            <person name="Kiflezghi M."/>
            <person name="Wade K."/>
            <person name="Ball S.L."/>
            <person name="Bradley K.W."/>
            <person name="Asai D.J."/>
            <person name="Bowman C.A."/>
            <person name="Russell D.A."/>
            <person name="Pope W.H."/>
            <person name="Jacobs-Sera D."/>
            <person name="Hendrix R.W."/>
            <person name="Hatfull G.F."/>
        </authorList>
    </citation>
    <scope>NUCLEOTIDE SEQUENCE</scope>
</reference>
<name>A0A2P2C7X4_9ZZZZ</name>
<sequence length="255" mass="26249">MAVVALASASGSPGVTTTALGLALLWPRPVLLVEADPTGGSGLLAGYFRGTREYDAGLIELALTADNLSDALADVARPIEGTQASFVAGTRSHTQASALRDLWAPLAEALGELESTGQDVIVDAGRLGLNGSPESLLDSADLALLVSRTTLPALSALRPWADASQRPPLDWHQAGVLLVGEGQPYGAREVATVVDLPVVASLPDDPESAAVFSRGAAPPKRFDSGPLVRGINAAIASIHSTITHRRNTLLEGAQS</sequence>
<accession>A0A2P2C7X4</accession>
<protein>
    <submittedName>
        <fullName evidence="1">Uncharacterized protein</fullName>
    </submittedName>
</protein>
<proteinExistence type="predicted"/>
<dbReference type="AlphaFoldDB" id="A0A2P2C7X4"/>
<evidence type="ECO:0000313" key="1">
    <source>
        <dbReference type="EMBL" id="CUR58099.1"/>
    </source>
</evidence>
<dbReference type="EMBL" id="CZKA01000043">
    <property type="protein sequence ID" value="CUR58099.1"/>
    <property type="molecule type" value="Genomic_DNA"/>
</dbReference>
<organism evidence="1">
    <name type="scientific">metagenome</name>
    <dbReference type="NCBI Taxonomy" id="256318"/>
    <lineage>
        <taxon>unclassified sequences</taxon>
        <taxon>metagenomes</taxon>
    </lineage>
</organism>
<dbReference type="Gene3D" id="3.40.50.300">
    <property type="entry name" value="P-loop containing nucleotide triphosphate hydrolases"/>
    <property type="match status" value="1"/>
</dbReference>